<comment type="caution">
    <text evidence="2">The sequence shown here is derived from an EMBL/GenBank/DDBJ whole genome shotgun (WGS) entry which is preliminary data.</text>
</comment>
<sequence>MQLKLYGFDNEPRPPGDAPQAEEGEDNEEIDQLFKSGKKKKKGEKSVAKIALLVENVMAELEVVAEEDAELNKLSKPAINKLKKLPLLMEVLSNEMYENYVCTDYVLHFMQFPIDLEHYDRREQLKKSGLAKEQLCILIFCVMHVIMFMSKYDEETAGNRRMAKHLVDKWVMFYIFWTFGTHTCIDHSSWFPFVLG</sequence>
<feature type="compositionally biased region" description="Acidic residues" evidence="1">
    <location>
        <begin position="20"/>
        <end position="31"/>
    </location>
</feature>
<reference evidence="3" key="1">
    <citation type="journal article" date="2020" name="Nat. Commun.">
        <title>Genome assembly of wild tea tree DASZ reveals pedigree and selection history of tea varieties.</title>
        <authorList>
            <person name="Zhang W."/>
            <person name="Zhang Y."/>
            <person name="Qiu H."/>
            <person name="Guo Y."/>
            <person name="Wan H."/>
            <person name="Zhang X."/>
            <person name="Scossa F."/>
            <person name="Alseekh S."/>
            <person name="Zhang Q."/>
            <person name="Wang P."/>
            <person name="Xu L."/>
            <person name="Schmidt M.H."/>
            <person name="Jia X."/>
            <person name="Li D."/>
            <person name="Zhu A."/>
            <person name="Guo F."/>
            <person name="Chen W."/>
            <person name="Ni D."/>
            <person name="Usadel B."/>
            <person name="Fernie A.R."/>
            <person name="Wen W."/>
        </authorList>
    </citation>
    <scope>NUCLEOTIDE SEQUENCE [LARGE SCALE GENOMIC DNA]</scope>
    <source>
        <strain evidence="3">cv. G240</strain>
    </source>
</reference>
<dbReference type="EMBL" id="JACBKZ010000011">
    <property type="protein sequence ID" value="KAF5938743.1"/>
    <property type="molecule type" value="Genomic_DNA"/>
</dbReference>
<dbReference type="GO" id="GO:0009742">
    <property type="term" value="P:brassinosteroid mediated signaling pathway"/>
    <property type="evidence" value="ECO:0007669"/>
    <property type="project" value="InterPro"/>
</dbReference>
<organism evidence="2 3">
    <name type="scientific">Camellia sinensis</name>
    <name type="common">Tea plant</name>
    <name type="synonym">Thea sinensis</name>
    <dbReference type="NCBI Taxonomy" id="4442"/>
    <lineage>
        <taxon>Eukaryota</taxon>
        <taxon>Viridiplantae</taxon>
        <taxon>Streptophyta</taxon>
        <taxon>Embryophyta</taxon>
        <taxon>Tracheophyta</taxon>
        <taxon>Spermatophyta</taxon>
        <taxon>Magnoliopsida</taxon>
        <taxon>eudicotyledons</taxon>
        <taxon>Gunneridae</taxon>
        <taxon>Pentapetalae</taxon>
        <taxon>asterids</taxon>
        <taxon>Ericales</taxon>
        <taxon>Theaceae</taxon>
        <taxon>Camellia</taxon>
    </lineage>
</organism>
<dbReference type="InterPro" id="IPR035441">
    <property type="entry name" value="TFIIS/LEDGF_dom_sf"/>
</dbReference>
<dbReference type="Proteomes" id="UP000593564">
    <property type="component" value="Unassembled WGS sequence"/>
</dbReference>
<dbReference type="GO" id="GO:0032784">
    <property type="term" value="P:regulation of DNA-templated transcription elongation"/>
    <property type="evidence" value="ECO:0007669"/>
    <property type="project" value="InterPro"/>
</dbReference>
<gene>
    <name evidence="2" type="ORF">HYC85_023002</name>
</gene>
<feature type="region of interest" description="Disordered" evidence="1">
    <location>
        <begin position="1"/>
        <end position="41"/>
    </location>
</feature>
<dbReference type="InterPro" id="IPR044204">
    <property type="entry name" value="IWS1/2"/>
</dbReference>
<protein>
    <submittedName>
        <fullName evidence="2">Uncharacterized protein</fullName>
    </submittedName>
</protein>
<evidence type="ECO:0000313" key="3">
    <source>
        <dbReference type="Proteomes" id="UP000593564"/>
    </source>
</evidence>
<name>A0A7J7GD94_CAMSI</name>
<reference evidence="2 3" key="2">
    <citation type="submission" date="2020-07" db="EMBL/GenBank/DDBJ databases">
        <title>Genome assembly of wild tea tree DASZ reveals pedigree and selection history of tea varieties.</title>
        <authorList>
            <person name="Zhang W."/>
        </authorList>
    </citation>
    <scope>NUCLEOTIDE SEQUENCE [LARGE SCALE GENOMIC DNA]</scope>
    <source>
        <strain evidence="3">cv. G240</strain>
        <tissue evidence="2">Leaf</tissue>
    </source>
</reference>
<dbReference type="Gene3D" id="1.20.930.10">
    <property type="entry name" value="Conserved domain common to transcription factors TFIIS, elongin A, CRSP70"/>
    <property type="match status" value="2"/>
</dbReference>
<keyword evidence="3" id="KW-1185">Reference proteome</keyword>
<dbReference type="AlphaFoldDB" id="A0A7J7GD94"/>
<dbReference type="PANTHER" id="PTHR47350:SF4">
    <property type="entry name" value="PROTEIN IWS1 HOMOLOG 1"/>
    <property type="match status" value="1"/>
</dbReference>
<evidence type="ECO:0000313" key="2">
    <source>
        <dbReference type="EMBL" id="KAF5938743.1"/>
    </source>
</evidence>
<proteinExistence type="predicted"/>
<accession>A0A7J7GD94</accession>
<evidence type="ECO:0000256" key="1">
    <source>
        <dbReference type="SAM" id="MobiDB-lite"/>
    </source>
</evidence>
<dbReference type="PANTHER" id="PTHR47350">
    <property type="entry name" value="PROTEIN IWS1 HOMOLOG 1"/>
    <property type="match status" value="1"/>
</dbReference>